<dbReference type="RefSeq" id="WP_133536260.1">
    <property type="nucleotide sequence ID" value="NZ_SNYH01000004.1"/>
</dbReference>
<evidence type="ECO:0000313" key="2">
    <source>
        <dbReference type="EMBL" id="TDQ25563.1"/>
    </source>
</evidence>
<dbReference type="OrthoDB" id="5510383at2"/>
<proteinExistence type="predicted"/>
<sequence length="125" mass="13337">MNRKTFIQKILATILITLPAYIFVRCSSDTGNESSQNPIPIPTGNCLNNGTNNSIDRNHGHSLNVSKEDIQAGIDKAYSIQGSANHNHIITVTTANFSSLRNNNSINVTSTSGGGHTHTVTVSCA</sequence>
<keyword evidence="1" id="KW-0732">Signal</keyword>
<name>A0A4R6TC41_9FLAO</name>
<dbReference type="EMBL" id="SNYH01000004">
    <property type="protein sequence ID" value="TDQ25563.1"/>
    <property type="molecule type" value="Genomic_DNA"/>
</dbReference>
<feature type="signal peptide" evidence="1">
    <location>
        <begin position="1"/>
        <end position="22"/>
    </location>
</feature>
<evidence type="ECO:0000256" key="1">
    <source>
        <dbReference type="SAM" id="SignalP"/>
    </source>
</evidence>
<accession>A0A4R6TC41</accession>
<reference evidence="2 3" key="1">
    <citation type="submission" date="2019-03" db="EMBL/GenBank/DDBJ databases">
        <title>Genomic Encyclopedia of Type Strains, Phase III (KMG-III): the genomes of soil and plant-associated and newly described type strains.</title>
        <authorList>
            <person name="Whitman W."/>
        </authorList>
    </citation>
    <scope>NUCLEOTIDE SEQUENCE [LARGE SCALE GENOMIC DNA]</scope>
    <source>
        <strain evidence="2 3">CECT 8283</strain>
    </source>
</reference>
<keyword evidence="3" id="KW-1185">Reference proteome</keyword>
<gene>
    <name evidence="2" type="ORF">DFQ07_1988</name>
</gene>
<dbReference type="Proteomes" id="UP000295390">
    <property type="component" value="Unassembled WGS sequence"/>
</dbReference>
<comment type="caution">
    <text evidence="2">The sequence shown here is derived from an EMBL/GenBank/DDBJ whole genome shotgun (WGS) entry which is preliminary data.</text>
</comment>
<dbReference type="AlphaFoldDB" id="A0A4R6TC41"/>
<feature type="chain" id="PRO_5020794491" evidence="1">
    <location>
        <begin position="23"/>
        <end position="125"/>
    </location>
</feature>
<protein>
    <submittedName>
        <fullName evidence="2">Uncharacterized protein</fullName>
    </submittedName>
</protein>
<organism evidence="2 3">
    <name type="scientific">Tenacibaculum caenipelagi</name>
    <dbReference type="NCBI Taxonomy" id="1325435"/>
    <lineage>
        <taxon>Bacteria</taxon>
        <taxon>Pseudomonadati</taxon>
        <taxon>Bacteroidota</taxon>
        <taxon>Flavobacteriia</taxon>
        <taxon>Flavobacteriales</taxon>
        <taxon>Flavobacteriaceae</taxon>
        <taxon>Tenacibaculum</taxon>
    </lineage>
</organism>
<evidence type="ECO:0000313" key="3">
    <source>
        <dbReference type="Proteomes" id="UP000295390"/>
    </source>
</evidence>